<dbReference type="EMBL" id="JARPUR010000001">
    <property type="protein sequence ID" value="KAK4885596.1"/>
    <property type="molecule type" value="Genomic_DNA"/>
</dbReference>
<sequence length="317" mass="36634">MFIEKREVKIQIAGKFKKGDNSANTSKLKSTGAIKKVSNKEANQLNVSLMLQSKNNIEVRKRVGHLTSKEKPTIVVSNGVETSQVIFSNQERTKISKANELSSDTNLLNKIIKLAVTNNKFKGREENSEYLEEFRRIFPLKEDTILQETNQILSENLEFYNYVLSTIALEGGNNLNECIRKIMKIIIPDELAVKYSFKGHKNKENFSNHAHVVKLIIECARKNEERATTRQIEDQIAIWLTKAQRRLNAPPQSKCPSCDKYGFPHNLFWINFKTSRLKLLLLPSLCLRHGTNILLLYIWRIPFLNLQKIKGNIWFQF</sequence>
<reference evidence="2" key="1">
    <citation type="submission" date="2023-01" db="EMBL/GenBank/DDBJ databases">
        <title>Key to firefly adult light organ development and bioluminescence: homeobox transcription factors regulate luciferase expression and transportation to peroxisome.</title>
        <authorList>
            <person name="Fu X."/>
        </authorList>
    </citation>
    <scope>NUCLEOTIDE SEQUENCE [LARGE SCALE GENOMIC DNA]</scope>
</reference>
<dbReference type="AlphaFoldDB" id="A0AAN7PLN9"/>
<accession>A0AAN7PLN9</accession>
<evidence type="ECO:0000313" key="2">
    <source>
        <dbReference type="Proteomes" id="UP001353858"/>
    </source>
</evidence>
<proteinExistence type="predicted"/>
<dbReference type="Proteomes" id="UP001353858">
    <property type="component" value="Unassembled WGS sequence"/>
</dbReference>
<comment type="caution">
    <text evidence="1">The sequence shown here is derived from an EMBL/GenBank/DDBJ whole genome shotgun (WGS) entry which is preliminary data.</text>
</comment>
<evidence type="ECO:0000313" key="1">
    <source>
        <dbReference type="EMBL" id="KAK4885596.1"/>
    </source>
</evidence>
<organism evidence="1 2">
    <name type="scientific">Aquatica leii</name>
    <dbReference type="NCBI Taxonomy" id="1421715"/>
    <lineage>
        <taxon>Eukaryota</taxon>
        <taxon>Metazoa</taxon>
        <taxon>Ecdysozoa</taxon>
        <taxon>Arthropoda</taxon>
        <taxon>Hexapoda</taxon>
        <taxon>Insecta</taxon>
        <taxon>Pterygota</taxon>
        <taxon>Neoptera</taxon>
        <taxon>Endopterygota</taxon>
        <taxon>Coleoptera</taxon>
        <taxon>Polyphaga</taxon>
        <taxon>Elateriformia</taxon>
        <taxon>Elateroidea</taxon>
        <taxon>Lampyridae</taxon>
        <taxon>Luciolinae</taxon>
        <taxon>Aquatica</taxon>
    </lineage>
</organism>
<keyword evidence="2" id="KW-1185">Reference proteome</keyword>
<protein>
    <recommendedName>
        <fullName evidence="3">DUF4806 domain-containing protein</fullName>
    </recommendedName>
</protein>
<name>A0AAN7PLN9_9COLE</name>
<gene>
    <name evidence="1" type="ORF">RN001_001867</name>
</gene>
<evidence type="ECO:0008006" key="3">
    <source>
        <dbReference type="Google" id="ProtNLM"/>
    </source>
</evidence>